<evidence type="ECO:0000256" key="2">
    <source>
        <dbReference type="SAM" id="SignalP"/>
    </source>
</evidence>
<feature type="chain" id="PRO_5005465306" description="Lipoprotein" evidence="2">
    <location>
        <begin position="22"/>
        <end position="258"/>
    </location>
</feature>
<gene>
    <name evidence="3" type="ORF">AKJ08_0170</name>
</gene>
<dbReference type="KEGG" id="vin:AKJ08_0170"/>
<evidence type="ECO:0008006" key="5">
    <source>
        <dbReference type="Google" id="ProtNLM"/>
    </source>
</evidence>
<evidence type="ECO:0000313" key="3">
    <source>
        <dbReference type="EMBL" id="AKU89783.1"/>
    </source>
</evidence>
<evidence type="ECO:0000256" key="1">
    <source>
        <dbReference type="SAM" id="MobiDB-lite"/>
    </source>
</evidence>
<feature type="compositionally biased region" description="Pro residues" evidence="1">
    <location>
        <begin position="137"/>
        <end position="148"/>
    </location>
</feature>
<keyword evidence="4" id="KW-1185">Reference proteome</keyword>
<proteinExistence type="predicted"/>
<feature type="region of interest" description="Disordered" evidence="1">
    <location>
        <begin position="128"/>
        <end position="148"/>
    </location>
</feature>
<reference evidence="3 4" key="1">
    <citation type="submission" date="2015-08" db="EMBL/GenBank/DDBJ databases">
        <authorList>
            <person name="Babu N.S."/>
            <person name="Beckwith C.J."/>
            <person name="Beseler K.G."/>
            <person name="Brison A."/>
            <person name="Carone J.V."/>
            <person name="Caskin T.P."/>
            <person name="Diamond M."/>
            <person name="Durham M.E."/>
            <person name="Foxe J.M."/>
            <person name="Go M."/>
            <person name="Henderson B.A."/>
            <person name="Jones I.B."/>
            <person name="McGettigan J.A."/>
            <person name="Micheletti S.J."/>
            <person name="Nasrallah M.E."/>
            <person name="Ortiz D."/>
            <person name="Piller C.R."/>
            <person name="Privatt S.R."/>
            <person name="Schneider S.L."/>
            <person name="Sharp S."/>
            <person name="Smith T.C."/>
            <person name="Stanton J.D."/>
            <person name="Ullery H.E."/>
            <person name="Wilson R.J."/>
            <person name="Serrano M.G."/>
            <person name="Buck G."/>
            <person name="Lee V."/>
            <person name="Wang Y."/>
            <person name="Carvalho R."/>
            <person name="Voegtly L."/>
            <person name="Shi R."/>
            <person name="Duckworth R."/>
            <person name="Johnson A."/>
            <person name="Loviza R."/>
            <person name="Walstead R."/>
            <person name="Shah Z."/>
            <person name="Kiflezghi M."/>
            <person name="Wade K."/>
            <person name="Ball S.L."/>
            <person name="Bradley K.W."/>
            <person name="Asai D.J."/>
            <person name="Bowman C.A."/>
            <person name="Russell D.A."/>
            <person name="Pope W.H."/>
            <person name="Jacobs-Sera D."/>
            <person name="Hendrix R.W."/>
            <person name="Hatfull G.F."/>
        </authorList>
    </citation>
    <scope>NUCLEOTIDE SEQUENCE [LARGE SCALE GENOMIC DNA]</scope>
    <source>
        <strain evidence="3 4">DSM 27710</strain>
    </source>
</reference>
<dbReference type="AlphaFoldDB" id="A0A0K1P8D1"/>
<protein>
    <recommendedName>
        <fullName evidence="5">Lipoprotein</fullName>
    </recommendedName>
</protein>
<dbReference type="STRING" id="1391653.AKJ08_0170"/>
<sequence length="258" mass="28226">MRRVHGSFGRWSLFVALSWMAATACVHEPVLIPAPGAALSQTGGANATHSGVTVDVRGDAWKSDPKDLARILTPVLIVVANESGRPLQIRYSDFDLVGESGFRYAALPPFQPMGSAYGSADQNLDQDQSAAPALGGAPPPARGAPPPSRRFGHRHFFVAPYLSPYYYDYGVYPYPFAFDPFYWGQYYAVWVQPLPTRAMLDDALPEGVLQQHGEVAGFVYFQNVTPREGKVTFVARLVDANTNEDFGEVQIPLVTSQD</sequence>
<dbReference type="PROSITE" id="PS51257">
    <property type="entry name" value="PROKAR_LIPOPROTEIN"/>
    <property type="match status" value="1"/>
</dbReference>
<name>A0A0K1P8D1_9BACT</name>
<keyword evidence="2" id="KW-0732">Signal</keyword>
<organism evidence="3 4">
    <name type="scientific">Vulgatibacter incomptus</name>
    <dbReference type="NCBI Taxonomy" id="1391653"/>
    <lineage>
        <taxon>Bacteria</taxon>
        <taxon>Pseudomonadati</taxon>
        <taxon>Myxococcota</taxon>
        <taxon>Myxococcia</taxon>
        <taxon>Myxococcales</taxon>
        <taxon>Cystobacterineae</taxon>
        <taxon>Vulgatibacteraceae</taxon>
        <taxon>Vulgatibacter</taxon>
    </lineage>
</organism>
<accession>A0A0K1P8D1</accession>
<evidence type="ECO:0000313" key="4">
    <source>
        <dbReference type="Proteomes" id="UP000055590"/>
    </source>
</evidence>
<feature type="signal peptide" evidence="2">
    <location>
        <begin position="1"/>
        <end position="21"/>
    </location>
</feature>
<dbReference type="Proteomes" id="UP000055590">
    <property type="component" value="Chromosome"/>
</dbReference>
<dbReference type="RefSeq" id="WP_050724326.1">
    <property type="nucleotide sequence ID" value="NZ_CP012332.1"/>
</dbReference>
<dbReference type="OrthoDB" id="5382330at2"/>
<dbReference type="EMBL" id="CP012332">
    <property type="protein sequence ID" value="AKU89783.1"/>
    <property type="molecule type" value="Genomic_DNA"/>
</dbReference>